<feature type="region of interest" description="Disordered" evidence="1">
    <location>
        <begin position="1"/>
        <end position="23"/>
    </location>
</feature>
<protein>
    <submittedName>
        <fullName evidence="2">Uncharacterized protein</fullName>
    </submittedName>
</protein>
<evidence type="ECO:0000313" key="3">
    <source>
        <dbReference type="Proteomes" id="UP001054945"/>
    </source>
</evidence>
<gene>
    <name evidence="2" type="ORF">CEXT_695551</name>
</gene>
<comment type="caution">
    <text evidence="2">The sequence shown here is derived from an EMBL/GenBank/DDBJ whole genome shotgun (WGS) entry which is preliminary data.</text>
</comment>
<keyword evidence="3" id="KW-1185">Reference proteome</keyword>
<evidence type="ECO:0000313" key="2">
    <source>
        <dbReference type="EMBL" id="GIY72784.1"/>
    </source>
</evidence>
<dbReference type="EMBL" id="BPLR01014989">
    <property type="protein sequence ID" value="GIY72784.1"/>
    <property type="molecule type" value="Genomic_DNA"/>
</dbReference>
<organism evidence="2 3">
    <name type="scientific">Caerostris extrusa</name>
    <name type="common">Bark spider</name>
    <name type="synonym">Caerostris bankana</name>
    <dbReference type="NCBI Taxonomy" id="172846"/>
    <lineage>
        <taxon>Eukaryota</taxon>
        <taxon>Metazoa</taxon>
        <taxon>Ecdysozoa</taxon>
        <taxon>Arthropoda</taxon>
        <taxon>Chelicerata</taxon>
        <taxon>Arachnida</taxon>
        <taxon>Araneae</taxon>
        <taxon>Araneomorphae</taxon>
        <taxon>Entelegynae</taxon>
        <taxon>Araneoidea</taxon>
        <taxon>Araneidae</taxon>
        <taxon>Caerostris</taxon>
    </lineage>
</organism>
<proteinExistence type="predicted"/>
<dbReference type="Proteomes" id="UP001054945">
    <property type="component" value="Unassembled WGS sequence"/>
</dbReference>
<evidence type="ECO:0000256" key="1">
    <source>
        <dbReference type="SAM" id="MobiDB-lite"/>
    </source>
</evidence>
<accession>A0AAV4VT39</accession>
<sequence length="125" mass="14269">MGKTRINTKITDKSTPKKKKRETHPLTHVVTNNTLFQIRITNLGMTSWKGFKKKKTHSSSHNSIEIPFRLGIAEGNTKRTLSSHQKIETRRLTLWGGGEVKEVVHLMVPLKRFLGCSRFPFASNN</sequence>
<reference evidence="2 3" key="1">
    <citation type="submission" date="2021-06" db="EMBL/GenBank/DDBJ databases">
        <title>Caerostris extrusa draft genome.</title>
        <authorList>
            <person name="Kono N."/>
            <person name="Arakawa K."/>
        </authorList>
    </citation>
    <scope>NUCLEOTIDE SEQUENCE [LARGE SCALE GENOMIC DNA]</scope>
</reference>
<name>A0AAV4VT39_CAEEX</name>
<dbReference type="AlphaFoldDB" id="A0AAV4VT39"/>